<protein>
    <submittedName>
        <fullName evidence="1">Myosin phosphatase-Rho interacting protein isoform 2</fullName>
    </submittedName>
</protein>
<dbReference type="AlphaFoldDB" id="G9KB76"/>
<organism evidence="1">
    <name type="scientific">Mustela putorius furo</name>
    <name type="common">European domestic ferret</name>
    <name type="synonym">Mustela furo</name>
    <dbReference type="NCBI Taxonomy" id="9669"/>
    <lineage>
        <taxon>Eukaryota</taxon>
        <taxon>Metazoa</taxon>
        <taxon>Chordata</taxon>
        <taxon>Craniata</taxon>
        <taxon>Vertebrata</taxon>
        <taxon>Euteleostomi</taxon>
        <taxon>Mammalia</taxon>
        <taxon>Eutheria</taxon>
        <taxon>Laurasiatheria</taxon>
        <taxon>Carnivora</taxon>
        <taxon>Caniformia</taxon>
        <taxon>Musteloidea</taxon>
        <taxon>Mustelidae</taxon>
        <taxon>Mustelinae</taxon>
        <taxon>Mustela</taxon>
    </lineage>
</organism>
<feature type="non-terminal residue" evidence="1">
    <location>
        <position position="1"/>
    </location>
</feature>
<feature type="non-terminal residue" evidence="1">
    <location>
        <position position="76"/>
    </location>
</feature>
<proteinExistence type="evidence at transcript level"/>
<sequence>WRSRGGTWLGTCNSLPPAWEDSTLYSSHYFSLEPHPRSSWEPFTTWKMSKAAIPIFVCFLLNLAQNPGPSHSFLRS</sequence>
<evidence type="ECO:0000313" key="1">
    <source>
        <dbReference type="EMBL" id="AES02151.1"/>
    </source>
</evidence>
<accession>G9KB76</accession>
<name>G9KB76_MUSPF</name>
<dbReference type="EMBL" id="JP013553">
    <property type="protein sequence ID" value="AES02151.1"/>
    <property type="molecule type" value="mRNA"/>
</dbReference>
<reference evidence="1" key="1">
    <citation type="journal article" date="2013" name="J. Virol.">
        <title>Sequencing, annotation, and characterization of the influenza ferret infectome.</title>
        <authorList>
            <person name="Leon A.J."/>
            <person name="Banner D."/>
            <person name="Xu L."/>
            <person name="Ran L."/>
            <person name="Peng Z."/>
            <person name="Yi K."/>
            <person name="Chen C."/>
            <person name="Xu F."/>
            <person name="Huang J."/>
            <person name="Zhao Z."/>
            <person name="Lin Z."/>
            <person name="Huang S.H."/>
            <person name="Fang Y."/>
            <person name="Kelvin A.A."/>
            <person name="Ross T.M."/>
            <person name="Farooqui A."/>
            <person name="Kelvin D.J."/>
        </authorList>
    </citation>
    <scope>NUCLEOTIDE SEQUENCE</scope>
    <source>
        <tissue evidence="1">Lungs</tissue>
    </source>
</reference>